<proteinExistence type="predicted"/>
<protein>
    <submittedName>
        <fullName evidence="1">Uncharacterized protein</fullName>
    </submittedName>
</protein>
<reference evidence="1 2" key="1">
    <citation type="submission" date="2018-11" db="EMBL/GenBank/DDBJ databases">
        <title>Bradyrhizobium sp. nov., isolated from effective nodules of peanut in China.</title>
        <authorList>
            <person name="Li Y."/>
        </authorList>
    </citation>
    <scope>NUCLEOTIDE SEQUENCE [LARGE SCALE GENOMIC DNA]</scope>
    <source>
        <strain evidence="1 2">CCBAU 51770</strain>
    </source>
</reference>
<organism evidence="1 2">
    <name type="scientific">Bradyrhizobium zhanjiangense</name>
    <dbReference type="NCBI Taxonomy" id="1325107"/>
    <lineage>
        <taxon>Bacteria</taxon>
        <taxon>Pseudomonadati</taxon>
        <taxon>Pseudomonadota</taxon>
        <taxon>Alphaproteobacteria</taxon>
        <taxon>Hyphomicrobiales</taxon>
        <taxon>Nitrobacteraceae</taxon>
        <taxon>Bradyrhizobium</taxon>
    </lineage>
</organism>
<dbReference type="AlphaFoldDB" id="A0A4Q0Q818"/>
<sequence>MSKEHLDASGADRWPGKDPAFTHFAEWDILEYYKVSPPGFLSSWIDWYGPYIAHGELRVGEQVCRRPFCKRASSFTPDPAAFSESIDWNEWQTVTGVWVPANGDHPGCIQTFLNGRPIAAPYCWKIPLARRERIEEFLDFSVIDRHHMVLVISSGNSPIFVRSVRVYQQSERDNLSN</sequence>
<accession>A0A4Q0Q818</accession>
<gene>
    <name evidence="1" type="ORF">EAS61_36940</name>
</gene>
<dbReference type="EMBL" id="RKMK01000061">
    <property type="protein sequence ID" value="RXG85171.1"/>
    <property type="molecule type" value="Genomic_DNA"/>
</dbReference>
<evidence type="ECO:0000313" key="2">
    <source>
        <dbReference type="Proteomes" id="UP000290174"/>
    </source>
</evidence>
<comment type="caution">
    <text evidence="1">The sequence shown here is derived from an EMBL/GenBank/DDBJ whole genome shotgun (WGS) entry which is preliminary data.</text>
</comment>
<evidence type="ECO:0000313" key="1">
    <source>
        <dbReference type="EMBL" id="RXG85171.1"/>
    </source>
</evidence>
<dbReference type="Proteomes" id="UP000290174">
    <property type="component" value="Unassembled WGS sequence"/>
</dbReference>
<name>A0A4Q0Q818_9BRAD</name>